<keyword evidence="2" id="KW-1185">Reference proteome</keyword>
<accession>A0A5C5Y2Q4</accession>
<sequence>MPLGCVVRTMVSGVVNCRPTREKFGTLLKKKAQDSREFRRIDSFGNVDNH</sequence>
<evidence type="ECO:0000313" key="2">
    <source>
        <dbReference type="Proteomes" id="UP000317238"/>
    </source>
</evidence>
<dbReference type="EMBL" id="SJPL01000001">
    <property type="protein sequence ID" value="TWT68545.1"/>
    <property type="molecule type" value="Genomic_DNA"/>
</dbReference>
<name>A0A5C5Y2Q4_9PLAN</name>
<dbReference type="AlphaFoldDB" id="A0A5C5Y2Q4"/>
<dbReference type="Proteomes" id="UP000317238">
    <property type="component" value="Unassembled WGS sequence"/>
</dbReference>
<reference evidence="1 2" key="1">
    <citation type="submission" date="2019-02" db="EMBL/GenBank/DDBJ databases">
        <title>Deep-cultivation of Planctomycetes and their phenomic and genomic characterization uncovers novel biology.</title>
        <authorList>
            <person name="Wiegand S."/>
            <person name="Jogler M."/>
            <person name="Boedeker C."/>
            <person name="Pinto D."/>
            <person name="Vollmers J."/>
            <person name="Rivas-Marin E."/>
            <person name="Kohn T."/>
            <person name="Peeters S.H."/>
            <person name="Heuer A."/>
            <person name="Rast P."/>
            <person name="Oberbeckmann S."/>
            <person name="Bunk B."/>
            <person name="Jeske O."/>
            <person name="Meyerdierks A."/>
            <person name="Storesund J.E."/>
            <person name="Kallscheuer N."/>
            <person name="Luecker S."/>
            <person name="Lage O.M."/>
            <person name="Pohl T."/>
            <person name="Merkel B.J."/>
            <person name="Hornburger P."/>
            <person name="Mueller R.-W."/>
            <person name="Bruemmer F."/>
            <person name="Labrenz M."/>
            <person name="Spormann A.M."/>
            <person name="Op Den Camp H."/>
            <person name="Overmann J."/>
            <person name="Amann R."/>
            <person name="Jetten M.S.M."/>
            <person name="Mascher T."/>
            <person name="Medema M.H."/>
            <person name="Devos D.P."/>
            <person name="Kaster A.-K."/>
            <person name="Ovreas L."/>
            <person name="Rohde M."/>
            <person name="Galperin M.Y."/>
            <person name="Jogler C."/>
        </authorList>
    </citation>
    <scope>NUCLEOTIDE SEQUENCE [LARGE SCALE GENOMIC DNA]</scope>
    <source>
        <strain evidence="1 2">Pan14r</strain>
    </source>
</reference>
<organism evidence="1 2">
    <name type="scientific">Crateriforma conspicua</name>
    <dbReference type="NCBI Taxonomy" id="2527996"/>
    <lineage>
        <taxon>Bacteria</taxon>
        <taxon>Pseudomonadati</taxon>
        <taxon>Planctomycetota</taxon>
        <taxon>Planctomycetia</taxon>
        <taxon>Planctomycetales</taxon>
        <taxon>Planctomycetaceae</taxon>
        <taxon>Crateriforma</taxon>
    </lineage>
</organism>
<evidence type="ECO:0000313" key="1">
    <source>
        <dbReference type="EMBL" id="TWT68545.1"/>
    </source>
</evidence>
<proteinExistence type="predicted"/>
<protein>
    <submittedName>
        <fullName evidence="1">Uncharacterized protein</fullName>
    </submittedName>
</protein>
<gene>
    <name evidence="1" type="ORF">Pan14r_07910</name>
</gene>
<comment type="caution">
    <text evidence="1">The sequence shown here is derived from an EMBL/GenBank/DDBJ whole genome shotgun (WGS) entry which is preliminary data.</text>
</comment>